<evidence type="ECO:0000313" key="2">
    <source>
        <dbReference type="Proteomes" id="UP000000346"/>
    </source>
</evidence>
<evidence type="ECO:0000313" key="1">
    <source>
        <dbReference type="EMBL" id="ADL19528.1"/>
    </source>
</evidence>
<keyword evidence="2" id="KW-1185">Reference proteome</keyword>
<protein>
    <submittedName>
        <fullName evidence="1">Ser/Thr protein kinase</fullName>
    </submittedName>
</protein>
<keyword evidence="1" id="KW-0418">Kinase</keyword>
<sequence>MNRLISEASSLGVDRICLEGPTRLDFILKGLRVLGKGHAGIVVKVLADGAPRALKIKRTDSKRTSLSDEARKLILSSRYGATPMVYGYTDNMILMDYVGSTTLKQVINLYFAHIYNIDNLAAAVRGALRAARALDLAGLLHAELNRPLSNVMYPDPLNLNNALIVDLESTSHGCGNVNKVASFFLIRFHGSVSKHIRELLRAYEADCSFREYTEVEDFIINSVKNNIKNSKSLQ</sequence>
<dbReference type="InterPro" id="IPR011009">
    <property type="entry name" value="Kinase-like_dom_sf"/>
</dbReference>
<dbReference type="eggNOG" id="arCOG01182">
    <property type="taxonomic scope" value="Archaea"/>
</dbReference>
<dbReference type="SUPFAM" id="SSF56112">
    <property type="entry name" value="Protein kinase-like (PK-like)"/>
    <property type="match status" value="1"/>
</dbReference>
<dbReference type="EMBL" id="CP001742">
    <property type="protein sequence ID" value="ADL19528.1"/>
    <property type="molecule type" value="Genomic_DNA"/>
</dbReference>
<dbReference type="GeneID" id="9499373"/>
<dbReference type="HOGENOM" id="CLU_095575_0_0_2"/>
<reference evidence="1 2" key="1">
    <citation type="journal article" date="2010" name="Appl. Environ. Microbiol.">
        <title>The genome sequence of the crenarchaeon Acidilobus saccharovorans supports a new order, Acidilobales, and suggests an important ecological role in terrestrial acidic hot springs.</title>
        <authorList>
            <person name="Mardanov A.V."/>
            <person name="Svetlitchnyi V.A."/>
            <person name="Beletsky A.V."/>
            <person name="Prokofeva M.I."/>
            <person name="Bonch-Osmolovskaya E.A."/>
            <person name="Ravin N.V."/>
            <person name="Skryabin K.G."/>
        </authorList>
    </citation>
    <scope>NUCLEOTIDE SEQUENCE [LARGE SCALE GENOMIC DNA]</scope>
    <source>
        <strain evidence="2">DSM 16705 / JCM 18335 / VKM B-2471 / 345-15</strain>
    </source>
</reference>
<dbReference type="AlphaFoldDB" id="D9Q2J0"/>
<gene>
    <name evidence="1" type="ordered locus">ASAC_1123</name>
</gene>
<name>D9Q2J0_ACIS3</name>
<dbReference type="KEGG" id="asc:ASAC_1123"/>
<dbReference type="InParanoid" id="D9Q2J0"/>
<proteinExistence type="predicted"/>
<keyword evidence="1" id="KW-0808">Transferase</keyword>
<dbReference type="Proteomes" id="UP000000346">
    <property type="component" value="Chromosome"/>
</dbReference>
<organism evidence="1 2">
    <name type="scientific">Acidilobus saccharovorans (strain DSM 16705 / JCM 18335 / VKM B-2471 / 345-15)</name>
    <dbReference type="NCBI Taxonomy" id="666510"/>
    <lineage>
        <taxon>Archaea</taxon>
        <taxon>Thermoproteota</taxon>
        <taxon>Thermoprotei</taxon>
        <taxon>Acidilobales</taxon>
        <taxon>Acidilobaceae</taxon>
        <taxon>Acidilobus</taxon>
    </lineage>
</organism>
<dbReference type="GO" id="GO:0016301">
    <property type="term" value="F:kinase activity"/>
    <property type="evidence" value="ECO:0007669"/>
    <property type="project" value="UniProtKB-KW"/>
</dbReference>
<accession>D9Q2J0</accession>
<dbReference type="RefSeq" id="WP_013267040.1">
    <property type="nucleotide sequence ID" value="NC_014374.1"/>
</dbReference>
<dbReference type="OrthoDB" id="86092at2157"/>
<dbReference type="STRING" id="666510.ASAC_1123"/>